<feature type="transmembrane region" description="Helical" evidence="1">
    <location>
        <begin position="221"/>
        <end position="240"/>
    </location>
</feature>
<dbReference type="EMBL" id="CP022579">
    <property type="protein sequence ID" value="QEL65050.1"/>
    <property type="molecule type" value="Genomic_DNA"/>
</dbReference>
<gene>
    <name evidence="4" type="ORF">OTERR_15740</name>
</gene>
<feature type="domain" description="SGNH" evidence="3">
    <location>
        <begin position="409"/>
        <end position="605"/>
    </location>
</feature>
<feature type="transmembrane region" description="Helical" evidence="1">
    <location>
        <begin position="7"/>
        <end position="25"/>
    </location>
</feature>
<feature type="transmembrane region" description="Helical" evidence="1">
    <location>
        <begin position="135"/>
        <end position="154"/>
    </location>
</feature>
<protein>
    <recommendedName>
        <fullName evidence="6">Acyltransferase</fullName>
    </recommendedName>
</protein>
<keyword evidence="1" id="KW-0812">Transmembrane</keyword>
<evidence type="ECO:0000313" key="5">
    <source>
        <dbReference type="Proteomes" id="UP000323671"/>
    </source>
</evidence>
<feature type="transmembrane region" description="Helical" evidence="1">
    <location>
        <begin position="246"/>
        <end position="265"/>
    </location>
</feature>
<reference evidence="4 5" key="1">
    <citation type="submission" date="2017-07" db="EMBL/GenBank/DDBJ databases">
        <title>Complete genome sequence of Oryzomicrobium terrae TPP412.</title>
        <authorList>
            <person name="Chiu L.-W."/>
            <person name="Lo K.-J."/>
            <person name="Tsai Y.-M."/>
            <person name="Lin S.-S."/>
            <person name="Kuo C.-H."/>
            <person name="Liu C.-T."/>
        </authorList>
    </citation>
    <scope>NUCLEOTIDE SEQUENCE [LARGE SCALE GENOMIC DNA]</scope>
    <source>
        <strain evidence="4 5">TPP412</strain>
    </source>
</reference>
<dbReference type="InterPro" id="IPR002656">
    <property type="entry name" value="Acyl_transf_3_dom"/>
</dbReference>
<feature type="transmembrane region" description="Helical" evidence="1">
    <location>
        <begin position="274"/>
        <end position="291"/>
    </location>
</feature>
<dbReference type="KEGG" id="otr:OTERR_15740"/>
<evidence type="ECO:0000256" key="1">
    <source>
        <dbReference type="SAM" id="Phobius"/>
    </source>
</evidence>
<feature type="domain" description="Acyltransferase 3" evidence="2">
    <location>
        <begin position="6"/>
        <end position="329"/>
    </location>
</feature>
<dbReference type="GO" id="GO:0016747">
    <property type="term" value="F:acyltransferase activity, transferring groups other than amino-acyl groups"/>
    <property type="evidence" value="ECO:0007669"/>
    <property type="project" value="InterPro"/>
</dbReference>
<dbReference type="Pfam" id="PF01757">
    <property type="entry name" value="Acyl_transf_3"/>
    <property type="match status" value="1"/>
</dbReference>
<sequence>MDYRREIDGLRALAVLPVILFHAGFEAFGGGFVGVDIFFVISGYLITTIILAELEQGKFSIVNFYERRARRILPALFLVMLICIPFAWFWLLPSDMKDFSQSLVAVSGFASNILFWRESGYFGTAAELKPLLHTWSLAVEEQYYVIFPLFLMLFWKLGKRWMLVTLGLVFVASLVLAQWAAYAKPTAAFYLLPTRGWELLIGAFAAFYLSQANRKAFGKGLSEFGGWLGVALIIYAIFAYSNTTPFPGFYTLVPTLGTVLIILFATQQTTVGKFVGNKAFVGIGLISYSAYLWHQPLFAFAKHSSLTKPSSLVYGVLAVLAIVIAYFTWKYVEAPFRDKSKLTRKQVFSLSLIFSFTFVSVGLLGYLNSGNLWRFDDGVVKYFELKNDSDIYVWDLKKRLRKSSFNSEKIKILVIGDSNSGDLINVLNFVNLDEYLSISSLTIYAGCGNLYLNRSKFSHFIAADSLKDCAGVDDLLDDENKDLIRQADKVIFASSWSDWEVDLLEESYQNLISDYGDKFWFFGNKHLDFSPIDFIRLNGGASFPSSVLLSTDKAKINAKLRDLLGDRFVDPYLSFCEDEVCRLLSDSGDLLLYDGFHLSREGTIYFSSKLNNFIRLLKNER</sequence>
<keyword evidence="1" id="KW-0472">Membrane</keyword>
<organism evidence="4 5">
    <name type="scientific">Oryzomicrobium terrae</name>
    <dbReference type="NCBI Taxonomy" id="1735038"/>
    <lineage>
        <taxon>Bacteria</taxon>
        <taxon>Pseudomonadati</taxon>
        <taxon>Pseudomonadota</taxon>
        <taxon>Betaproteobacteria</taxon>
        <taxon>Rhodocyclales</taxon>
        <taxon>Rhodocyclaceae</taxon>
        <taxon>Oryzomicrobium</taxon>
    </lineage>
</organism>
<dbReference type="AlphaFoldDB" id="A0A5C1E7Z6"/>
<dbReference type="Pfam" id="PF19040">
    <property type="entry name" value="SGNH"/>
    <property type="match status" value="1"/>
</dbReference>
<evidence type="ECO:0000259" key="3">
    <source>
        <dbReference type="Pfam" id="PF19040"/>
    </source>
</evidence>
<dbReference type="RefSeq" id="WP_149425401.1">
    <property type="nucleotide sequence ID" value="NZ_CP022579.1"/>
</dbReference>
<dbReference type="GO" id="GO:0016020">
    <property type="term" value="C:membrane"/>
    <property type="evidence" value="ECO:0007669"/>
    <property type="project" value="TreeGrafter"/>
</dbReference>
<keyword evidence="1" id="KW-1133">Transmembrane helix</keyword>
<feature type="transmembrane region" description="Helical" evidence="1">
    <location>
        <begin position="31"/>
        <end position="52"/>
    </location>
</feature>
<feature type="transmembrane region" description="Helical" evidence="1">
    <location>
        <begin position="72"/>
        <end position="91"/>
    </location>
</feature>
<keyword evidence="5" id="KW-1185">Reference proteome</keyword>
<feature type="transmembrane region" description="Helical" evidence="1">
    <location>
        <begin position="187"/>
        <end position="209"/>
    </location>
</feature>
<dbReference type="Proteomes" id="UP000323671">
    <property type="component" value="Chromosome"/>
</dbReference>
<evidence type="ECO:0000313" key="4">
    <source>
        <dbReference type="EMBL" id="QEL65050.1"/>
    </source>
</evidence>
<dbReference type="InterPro" id="IPR050879">
    <property type="entry name" value="Acyltransferase_3"/>
</dbReference>
<dbReference type="InterPro" id="IPR043968">
    <property type="entry name" value="SGNH"/>
</dbReference>
<feature type="transmembrane region" description="Helical" evidence="1">
    <location>
        <begin position="350"/>
        <end position="367"/>
    </location>
</feature>
<dbReference type="GO" id="GO:0009103">
    <property type="term" value="P:lipopolysaccharide biosynthetic process"/>
    <property type="evidence" value="ECO:0007669"/>
    <property type="project" value="TreeGrafter"/>
</dbReference>
<accession>A0A5C1E7Z6</accession>
<feature type="transmembrane region" description="Helical" evidence="1">
    <location>
        <begin position="311"/>
        <end position="329"/>
    </location>
</feature>
<dbReference type="PANTHER" id="PTHR23028">
    <property type="entry name" value="ACETYLTRANSFERASE"/>
    <property type="match status" value="1"/>
</dbReference>
<evidence type="ECO:0008006" key="6">
    <source>
        <dbReference type="Google" id="ProtNLM"/>
    </source>
</evidence>
<feature type="transmembrane region" description="Helical" evidence="1">
    <location>
        <begin position="161"/>
        <end position="181"/>
    </location>
</feature>
<proteinExistence type="predicted"/>
<name>A0A5C1E7Z6_9RHOO</name>
<dbReference type="PANTHER" id="PTHR23028:SF53">
    <property type="entry name" value="ACYL_TRANSF_3 DOMAIN-CONTAINING PROTEIN"/>
    <property type="match status" value="1"/>
</dbReference>
<evidence type="ECO:0000259" key="2">
    <source>
        <dbReference type="Pfam" id="PF01757"/>
    </source>
</evidence>